<evidence type="ECO:0000256" key="1">
    <source>
        <dbReference type="ARBA" id="ARBA00004123"/>
    </source>
</evidence>
<feature type="compositionally biased region" description="Acidic residues" evidence="3">
    <location>
        <begin position="337"/>
        <end position="346"/>
    </location>
</feature>
<feature type="compositionally biased region" description="Basic and acidic residues" evidence="3">
    <location>
        <begin position="359"/>
        <end position="381"/>
    </location>
</feature>
<sequence length="486" mass="54317">MVDYLDVSHYIRLAVQEHLAAERRHDVGILVVANAGTSVAIVGTLHFVVDMVSATYQVYLSVYFLLQRDTIVEVFYEKQLDQLIDVITSSCPLKDVARSIGKSSGSGGRVEVQAVTKPEILSNICELLCFCVLHHPYRIKCNFLINNVIEKVLFLTHRREKYLVVAAVRFVRTIISRNDEHLLGYIVKKNLLKPIVEVFVGNGNRYNLLNSAVLELFEFIRKGNLKTLVIYLVDSFWNQLAKFEYLTSIRALKVKSEQYLENCEMRSTIDLVDSRKRVDERALEKEEEDYFNEDSDEEDTASARTSNTRNQQAQTVLPNGASVKYTSLRPGSGGLVDYDDDDDDDYNPPSRLKQETPTGDDRTADSSKSKRKCSREELELTKKHRLDKNFDGVVDAIDSSLSHAASPSKKTTTTTDTTAHTPCESSSSDEEPAASRSCSNCLSNISDTKQSNGEDCPLIPPISNNSTSEIAVNGANVAGSEPYSVR</sequence>
<gene>
    <name evidence="5" type="ORF">HHK36_012278</name>
</gene>
<evidence type="ECO:0000313" key="6">
    <source>
        <dbReference type="Proteomes" id="UP000655225"/>
    </source>
</evidence>
<protein>
    <recommendedName>
        <fullName evidence="4">Serine/threonine-protein phosphatase 4 regulatory subunit 3-like central domain-containing protein</fullName>
    </recommendedName>
</protein>
<comment type="caution">
    <text evidence="5">The sequence shown here is derived from an EMBL/GenBank/DDBJ whole genome shotgun (WGS) entry which is preliminary data.</text>
</comment>
<dbReference type="InterPro" id="IPR051137">
    <property type="entry name" value="PP4R3-like"/>
</dbReference>
<reference evidence="5 6" key="1">
    <citation type="submission" date="2020-04" db="EMBL/GenBank/DDBJ databases">
        <title>Plant Genome Project.</title>
        <authorList>
            <person name="Zhang R.-G."/>
        </authorList>
    </citation>
    <scope>NUCLEOTIDE SEQUENCE [LARGE SCALE GENOMIC DNA]</scope>
    <source>
        <strain evidence="5">YNK0</strain>
        <tissue evidence="5">Leaf</tissue>
    </source>
</reference>
<dbReference type="Proteomes" id="UP000655225">
    <property type="component" value="Unassembled WGS sequence"/>
</dbReference>
<feature type="compositionally biased region" description="Acidic residues" evidence="3">
    <location>
        <begin position="285"/>
        <end position="300"/>
    </location>
</feature>
<dbReference type="OMA" id="YLENCEM"/>
<proteinExistence type="predicted"/>
<dbReference type="OrthoDB" id="27483at2759"/>
<accession>A0A835DII1</accession>
<comment type="subcellular location">
    <subcellularLocation>
        <location evidence="1">Nucleus</location>
    </subcellularLocation>
</comment>
<keyword evidence="6" id="KW-1185">Reference proteome</keyword>
<dbReference type="PANTHER" id="PTHR23318:SF0">
    <property type="entry name" value="SERINE_THREONINE-PROTEIN PHOSPHATASE 4 REGULATORY SUBUNIT 3"/>
    <property type="match status" value="1"/>
</dbReference>
<feature type="compositionally biased region" description="Low complexity" evidence="3">
    <location>
        <begin position="402"/>
        <end position="426"/>
    </location>
</feature>
<dbReference type="InterPro" id="IPR016024">
    <property type="entry name" value="ARM-type_fold"/>
</dbReference>
<dbReference type="AlphaFoldDB" id="A0A835DII1"/>
<dbReference type="GO" id="GO:0030289">
    <property type="term" value="C:protein phosphatase 4 complex"/>
    <property type="evidence" value="ECO:0007669"/>
    <property type="project" value="TreeGrafter"/>
</dbReference>
<dbReference type="InterPro" id="IPR006887">
    <property type="entry name" value="P4R3-like_central_dom"/>
</dbReference>
<dbReference type="PANTHER" id="PTHR23318">
    <property type="entry name" value="ATP SYNTHASE GAMMA-RELATED"/>
    <property type="match status" value="1"/>
</dbReference>
<organism evidence="5 6">
    <name type="scientific">Tetracentron sinense</name>
    <name type="common">Spur-leaf</name>
    <dbReference type="NCBI Taxonomy" id="13715"/>
    <lineage>
        <taxon>Eukaryota</taxon>
        <taxon>Viridiplantae</taxon>
        <taxon>Streptophyta</taxon>
        <taxon>Embryophyta</taxon>
        <taxon>Tracheophyta</taxon>
        <taxon>Spermatophyta</taxon>
        <taxon>Magnoliopsida</taxon>
        <taxon>Trochodendrales</taxon>
        <taxon>Trochodendraceae</taxon>
        <taxon>Tetracentron</taxon>
    </lineage>
</organism>
<evidence type="ECO:0000259" key="4">
    <source>
        <dbReference type="Pfam" id="PF04802"/>
    </source>
</evidence>
<evidence type="ECO:0000256" key="3">
    <source>
        <dbReference type="SAM" id="MobiDB-lite"/>
    </source>
</evidence>
<evidence type="ECO:0000256" key="2">
    <source>
        <dbReference type="ARBA" id="ARBA00023242"/>
    </source>
</evidence>
<feature type="domain" description="Serine/threonine-protein phosphatase 4 regulatory subunit 3-like central" evidence="4">
    <location>
        <begin position="66"/>
        <end position="258"/>
    </location>
</feature>
<name>A0A835DII1_TETSI</name>
<feature type="compositionally biased region" description="Polar residues" evidence="3">
    <location>
        <begin position="302"/>
        <end position="317"/>
    </location>
</feature>
<keyword evidence="2" id="KW-0539">Nucleus</keyword>
<dbReference type="SUPFAM" id="SSF48371">
    <property type="entry name" value="ARM repeat"/>
    <property type="match status" value="1"/>
</dbReference>
<dbReference type="EMBL" id="JABCRI010000008">
    <property type="protein sequence ID" value="KAF8401344.1"/>
    <property type="molecule type" value="Genomic_DNA"/>
</dbReference>
<dbReference type="GO" id="GO:0072542">
    <property type="term" value="F:protein phosphatase activator activity"/>
    <property type="evidence" value="ECO:0007669"/>
    <property type="project" value="TreeGrafter"/>
</dbReference>
<dbReference type="Pfam" id="PF04802">
    <property type="entry name" value="PP4R3"/>
    <property type="match status" value="1"/>
</dbReference>
<evidence type="ECO:0000313" key="5">
    <source>
        <dbReference type="EMBL" id="KAF8401344.1"/>
    </source>
</evidence>
<dbReference type="GO" id="GO:0005654">
    <property type="term" value="C:nucleoplasm"/>
    <property type="evidence" value="ECO:0007669"/>
    <property type="project" value="TreeGrafter"/>
</dbReference>
<feature type="compositionally biased region" description="Polar residues" evidence="3">
    <location>
        <begin position="438"/>
        <end position="453"/>
    </location>
</feature>
<feature type="region of interest" description="Disordered" evidence="3">
    <location>
        <begin position="285"/>
        <end position="486"/>
    </location>
</feature>